<dbReference type="EMBL" id="FXTD01000003">
    <property type="protein sequence ID" value="SMO54036.1"/>
    <property type="molecule type" value="Genomic_DNA"/>
</dbReference>
<proteinExistence type="predicted"/>
<dbReference type="Proteomes" id="UP000319712">
    <property type="component" value="Unassembled WGS sequence"/>
</dbReference>
<feature type="transmembrane region" description="Helical" evidence="1">
    <location>
        <begin position="102"/>
        <end position="122"/>
    </location>
</feature>
<evidence type="ECO:0000313" key="4">
    <source>
        <dbReference type="Proteomes" id="UP000319712"/>
    </source>
</evidence>
<accession>A0A521C3H6</accession>
<gene>
    <name evidence="3" type="ORF">SAMN06264867_103290</name>
</gene>
<dbReference type="Pfam" id="PF07760">
    <property type="entry name" value="DUF1616"/>
    <property type="match status" value="1"/>
</dbReference>
<keyword evidence="1" id="KW-0472">Membrane</keyword>
<feature type="domain" description="DUF1616" evidence="2">
    <location>
        <begin position="18"/>
        <end position="313"/>
    </location>
</feature>
<dbReference type="RefSeq" id="WP_142986044.1">
    <property type="nucleotide sequence ID" value="NZ_FXTD01000003.1"/>
</dbReference>
<feature type="transmembrane region" description="Helical" evidence="1">
    <location>
        <begin position="12"/>
        <end position="29"/>
    </location>
</feature>
<keyword evidence="1" id="KW-1133">Transmembrane helix</keyword>
<evidence type="ECO:0000256" key="1">
    <source>
        <dbReference type="SAM" id="Phobius"/>
    </source>
</evidence>
<feature type="transmembrane region" description="Helical" evidence="1">
    <location>
        <begin position="41"/>
        <end position="59"/>
    </location>
</feature>
<evidence type="ECO:0000313" key="3">
    <source>
        <dbReference type="EMBL" id="SMO54036.1"/>
    </source>
</evidence>
<keyword evidence="4" id="KW-1185">Reference proteome</keyword>
<evidence type="ECO:0000259" key="2">
    <source>
        <dbReference type="Pfam" id="PF07760"/>
    </source>
</evidence>
<dbReference type="AlphaFoldDB" id="A0A521C3H6"/>
<dbReference type="InterPro" id="IPR011674">
    <property type="entry name" value="DUF1616"/>
</dbReference>
<feature type="transmembrane region" description="Helical" evidence="1">
    <location>
        <begin position="71"/>
        <end position="96"/>
    </location>
</feature>
<keyword evidence="1" id="KW-0812">Transmembrane</keyword>
<reference evidence="3 4" key="1">
    <citation type="submission" date="2017-05" db="EMBL/GenBank/DDBJ databases">
        <authorList>
            <person name="Varghese N."/>
            <person name="Submissions S."/>
        </authorList>
    </citation>
    <scope>NUCLEOTIDE SEQUENCE [LARGE SCALE GENOMIC DNA]</scope>
    <source>
        <strain evidence="3 4">DSM 19504</strain>
    </source>
</reference>
<protein>
    <submittedName>
        <fullName evidence="3">Uncharacterized membrane protein</fullName>
    </submittedName>
</protein>
<feature type="transmembrane region" description="Helical" evidence="1">
    <location>
        <begin position="160"/>
        <end position="181"/>
    </location>
</feature>
<name>A0A521C3H6_9EURY</name>
<organism evidence="3 4">
    <name type="scientific">Halorubrum cibi</name>
    <dbReference type="NCBI Taxonomy" id="413815"/>
    <lineage>
        <taxon>Archaea</taxon>
        <taxon>Methanobacteriati</taxon>
        <taxon>Methanobacteriota</taxon>
        <taxon>Stenosarchaea group</taxon>
        <taxon>Halobacteria</taxon>
        <taxon>Halobacteriales</taxon>
        <taxon>Haloferacaceae</taxon>
        <taxon>Halorubrum</taxon>
    </lineage>
</organism>
<dbReference type="OrthoDB" id="82282at2157"/>
<sequence length="322" mass="34339">MSPTVDEIPADRDLVGVGVVVVVVAAATAAEAPSAVRLPPVFLFLLFLPGYVTTAVAYAERDREPWSFVVLVERFALSLGSSLAVLPILAVLSYLVSGELTAWGLVATVSGYVLLGAAATAVRRSRRSDASGGGRGSRPFGSREEASASVGWSSGRLSPLTVVLAASVVVAVAALGVAVTVPSHGEAATDLHILTEQGDRLVANEYPDTLTADGSAALTVGVTNEEHRTTEYTVITEIQRVQVDGRSVVVVEKRRIDRHVFELGHGESWRERQEFEATLTGENLRFVTYLYRGEPPENPTTDSAYRSTYLWIDAQPSVTAGE</sequence>